<evidence type="ECO:0000313" key="3">
    <source>
        <dbReference type="EMBL" id="SDK22571.1"/>
    </source>
</evidence>
<keyword evidence="4" id="KW-1185">Reference proteome</keyword>
<evidence type="ECO:0000256" key="1">
    <source>
        <dbReference type="ARBA" id="ARBA00008791"/>
    </source>
</evidence>
<dbReference type="InterPro" id="IPR006016">
    <property type="entry name" value="UspA"/>
</dbReference>
<evidence type="ECO:0000259" key="2">
    <source>
        <dbReference type="Pfam" id="PF00582"/>
    </source>
</evidence>
<dbReference type="RefSeq" id="WP_093158209.1">
    <property type="nucleotide sequence ID" value="NZ_FNEK01000034.1"/>
</dbReference>
<sequence length="145" mass="15621">MSEKIVVGLDGSGSGARAVDYAKKLGALIGSCELILVYVVEWSPFSFQTPEENAERHKRRQEEIKQAMDRVVTPAVDGLKKEGFETRGVVRHGDVADTLERVAVEEKAVQIVVARASDTGFASRIFGSSTANLVMNASVPVTVVS</sequence>
<dbReference type="InterPro" id="IPR014729">
    <property type="entry name" value="Rossmann-like_a/b/a_fold"/>
</dbReference>
<feature type="domain" description="UspA" evidence="2">
    <location>
        <begin position="1"/>
        <end position="144"/>
    </location>
</feature>
<dbReference type="Proteomes" id="UP000199382">
    <property type="component" value="Unassembled WGS sequence"/>
</dbReference>
<dbReference type="PRINTS" id="PR01438">
    <property type="entry name" value="UNVRSLSTRESS"/>
</dbReference>
<dbReference type="SUPFAM" id="SSF52402">
    <property type="entry name" value="Adenine nucleotide alpha hydrolases-like"/>
    <property type="match status" value="1"/>
</dbReference>
<proteinExistence type="inferred from homology"/>
<organism evidence="3 4">
    <name type="scientific">Aliiruegeria lutimaris</name>
    <dbReference type="NCBI Taxonomy" id="571298"/>
    <lineage>
        <taxon>Bacteria</taxon>
        <taxon>Pseudomonadati</taxon>
        <taxon>Pseudomonadota</taxon>
        <taxon>Alphaproteobacteria</taxon>
        <taxon>Rhodobacterales</taxon>
        <taxon>Roseobacteraceae</taxon>
        <taxon>Aliiruegeria</taxon>
    </lineage>
</organism>
<dbReference type="AlphaFoldDB" id="A0A1G9A5S9"/>
<evidence type="ECO:0000313" key="4">
    <source>
        <dbReference type="Proteomes" id="UP000199382"/>
    </source>
</evidence>
<dbReference type="STRING" id="571298.SAMN04488026_103440"/>
<dbReference type="CDD" id="cd00293">
    <property type="entry name" value="USP-like"/>
    <property type="match status" value="1"/>
</dbReference>
<name>A0A1G9A5S9_9RHOB</name>
<dbReference type="Pfam" id="PF00582">
    <property type="entry name" value="Usp"/>
    <property type="match status" value="1"/>
</dbReference>
<dbReference type="Gene3D" id="3.40.50.620">
    <property type="entry name" value="HUPs"/>
    <property type="match status" value="1"/>
</dbReference>
<comment type="similarity">
    <text evidence="1">Belongs to the universal stress protein A family.</text>
</comment>
<gene>
    <name evidence="3" type="ORF">SAMN04488026_103440</name>
</gene>
<dbReference type="InterPro" id="IPR006015">
    <property type="entry name" value="Universal_stress_UspA"/>
</dbReference>
<protein>
    <submittedName>
        <fullName evidence="3">Nucleotide-binding universal stress protein, UspA family</fullName>
    </submittedName>
</protein>
<reference evidence="3 4" key="1">
    <citation type="submission" date="2016-10" db="EMBL/GenBank/DDBJ databases">
        <authorList>
            <person name="de Groot N.N."/>
        </authorList>
    </citation>
    <scope>NUCLEOTIDE SEQUENCE [LARGE SCALE GENOMIC DNA]</scope>
    <source>
        <strain evidence="3 4">DSM 25294</strain>
    </source>
</reference>
<dbReference type="PANTHER" id="PTHR46268:SF6">
    <property type="entry name" value="UNIVERSAL STRESS PROTEIN UP12"/>
    <property type="match status" value="1"/>
</dbReference>
<dbReference type="EMBL" id="FNEK01000034">
    <property type="protein sequence ID" value="SDK22571.1"/>
    <property type="molecule type" value="Genomic_DNA"/>
</dbReference>
<accession>A0A1G9A5S9</accession>
<dbReference type="OrthoDB" id="5186731at2"/>
<dbReference type="PANTHER" id="PTHR46268">
    <property type="entry name" value="STRESS RESPONSE PROTEIN NHAX"/>
    <property type="match status" value="1"/>
</dbReference>